<protein>
    <submittedName>
        <fullName evidence="2">Uncharacterized protein</fullName>
    </submittedName>
</protein>
<evidence type="ECO:0000313" key="2">
    <source>
        <dbReference type="EMBL" id="CAK0861633.1"/>
    </source>
</evidence>
<evidence type="ECO:0000313" key="3">
    <source>
        <dbReference type="Proteomes" id="UP001189429"/>
    </source>
</evidence>
<organism evidence="2 3">
    <name type="scientific">Prorocentrum cordatum</name>
    <dbReference type="NCBI Taxonomy" id="2364126"/>
    <lineage>
        <taxon>Eukaryota</taxon>
        <taxon>Sar</taxon>
        <taxon>Alveolata</taxon>
        <taxon>Dinophyceae</taxon>
        <taxon>Prorocentrales</taxon>
        <taxon>Prorocentraceae</taxon>
        <taxon>Prorocentrum</taxon>
    </lineage>
</organism>
<feature type="region of interest" description="Disordered" evidence="1">
    <location>
        <begin position="95"/>
        <end position="125"/>
    </location>
</feature>
<comment type="caution">
    <text evidence="2">The sequence shown here is derived from an EMBL/GenBank/DDBJ whole genome shotgun (WGS) entry which is preliminary data.</text>
</comment>
<name>A0ABN9UNY9_9DINO</name>
<proteinExistence type="predicted"/>
<accession>A0ABN9UNY9</accession>
<feature type="compositionally biased region" description="Polar residues" evidence="1">
    <location>
        <begin position="178"/>
        <end position="187"/>
    </location>
</feature>
<sequence>RRVPRARAVEVRREGSAEDEPWEMFSSMQRAALATGAPQSRVAALCDSRGAYAGWQFRWPAYLPARDVGQPSPSPPGRPAQAPIPAMAPLALPDAAEEPTLGGSPTLAPRGSPALAPGQSPGLRPQECAPQFRQCPGCSFAVTWHHSHCCNACARGQGHGPRRAPRSCSLAPRDCGRSASSTPSPWRSATKARPSGRGSPA</sequence>
<gene>
    <name evidence="2" type="ORF">PCOR1329_LOCUS50246</name>
</gene>
<feature type="region of interest" description="Disordered" evidence="1">
    <location>
        <begin position="155"/>
        <end position="201"/>
    </location>
</feature>
<keyword evidence="3" id="KW-1185">Reference proteome</keyword>
<dbReference type="EMBL" id="CAUYUJ010016079">
    <property type="protein sequence ID" value="CAK0861633.1"/>
    <property type="molecule type" value="Genomic_DNA"/>
</dbReference>
<reference evidence="2" key="1">
    <citation type="submission" date="2023-10" db="EMBL/GenBank/DDBJ databases">
        <authorList>
            <person name="Chen Y."/>
            <person name="Shah S."/>
            <person name="Dougan E. K."/>
            <person name="Thang M."/>
            <person name="Chan C."/>
        </authorList>
    </citation>
    <scope>NUCLEOTIDE SEQUENCE [LARGE SCALE GENOMIC DNA]</scope>
</reference>
<feature type="non-terminal residue" evidence="2">
    <location>
        <position position="1"/>
    </location>
</feature>
<dbReference type="Proteomes" id="UP001189429">
    <property type="component" value="Unassembled WGS sequence"/>
</dbReference>
<evidence type="ECO:0000256" key="1">
    <source>
        <dbReference type="SAM" id="MobiDB-lite"/>
    </source>
</evidence>